<name>A0ABV0H754_9NEIS</name>
<sequence>MVITLARLLWPALRQACRRLLLMHDPLGALPAEQAQAILLRAQGKTLHQIGVALSLSDAGVAKLLQTACERFDVADTQSLLALTAGPARLYC</sequence>
<comment type="caution">
    <text evidence="1">The sequence shown here is derived from an EMBL/GenBank/DDBJ whole genome shotgun (WGS) entry which is preliminary data.</text>
</comment>
<protein>
    <recommendedName>
        <fullName evidence="3">HTH luxR-type domain-containing protein</fullName>
    </recommendedName>
</protein>
<dbReference type="InterPro" id="IPR016032">
    <property type="entry name" value="Sig_transdc_resp-reg_C-effctor"/>
</dbReference>
<proteinExistence type="predicted"/>
<dbReference type="RefSeq" id="WP_347787773.1">
    <property type="nucleotide sequence ID" value="NZ_JBDQQU010000012.1"/>
</dbReference>
<organism evidence="1 2">
    <name type="scientific">Chromobacterium piscinae</name>
    <dbReference type="NCBI Taxonomy" id="686831"/>
    <lineage>
        <taxon>Bacteria</taxon>
        <taxon>Pseudomonadati</taxon>
        <taxon>Pseudomonadota</taxon>
        <taxon>Betaproteobacteria</taxon>
        <taxon>Neisseriales</taxon>
        <taxon>Chromobacteriaceae</taxon>
        <taxon>Chromobacterium</taxon>
    </lineage>
</organism>
<gene>
    <name evidence="1" type="ORF">ABH309_13670</name>
</gene>
<reference evidence="1 2" key="1">
    <citation type="submission" date="2024-05" db="EMBL/GenBank/DDBJ databases">
        <authorList>
            <person name="De Oliveira J.P."/>
            <person name="Noriler S.A."/>
            <person name="De Oliveira A.G."/>
            <person name="Sipoli D.S."/>
        </authorList>
    </citation>
    <scope>NUCLEOTIDE SEQUENCE [LARGE SCALE GENOMIC DNA]</scope>
    <source>
        <strain evidence="1 2">LABIM186</strain>
    </source>
</reference>
<evidence type="ECO:0000313" key="2">
    <source>
        <dbReference type="Proteomes" id="UP001438292"/>
    </source>
</evidence>
<evidence type="ECO:0008006" key="3">
    <source>
        <dbReference type="Google" id="ProtNLM"/>
    </source>
</evidence>
<accession>A0ABV0H754</accession>
<evidence type="ECO:0000313" key="1">
    <source>
        <dbReference type="EMBL" id="MEO3955506.1"/>
    </source>
</evidence>
<keyword evidence="2" id="KW-1185">Reference proteome</keyword>
<dbReference type="SUPFAM" id="SSF46894">
    <property type="entry name" value="C-terminal effector domain of the bipartite response regulators"/>
    <property type="match status" value="1"/>
</dbReference>
<dbReference type="Proteomes" id="UP001438292">
    <property type="component" value="Unassembled WGS sequence"/>
</dbReference>
<dbReference type="EMBL" id="JBDQQU010000012">
    <property type="protein sequence ID" value="MEO3955506.1"/>
    <property type="molecule type" value="Genomic_DNA"/>
</dbReference>